<keyword evidence="2" id="KW-1185">Reference proteome</keyword>
<name>A0A6A5YLT5_9PLEO</name>
<evidence type="ECO:0000313" key="1">
    <source>
        <dbReference type="EMBL" id="KAF2107664.1"/>
    </source>
</evidence>
<reference evidence="1" key="1">
    <citation type="journal article" date="2020" name="Stud. Mycol.">
        <title>101 Dothideomycetes genomes: a test case for predicting lifestyles and emergence of pathogens.</title>
        <authorList>
            <person name="Haridas S."/>
            <person name="Albert R."/>
            <person name="Binder M."/>
            <person name="Bloem J."/>
            <person name="Labutti K."/>
            <person name="Salamov A."/>
            <person name="Andreopoulos B."/>
            <person name="Baker S."/>
            <person name="Barry K."/>
            <person name="Bills G."/>
            <person name="Bluhm B."/>
            <person name="Cannon C."/>
            <person name="Castanera R."/>
            <person name="Culley D."/>
            <person name="Daum C."/>
            <person name="Ezra D."/>
            <person name="Gonzalez J."/>
            <person name="Henrissat B."/>
            <person name="Kuo A."/>
            <person name="Liang C."/>
            <person name="Lipzen A."/>
            <person name="Lutzoni F."/>
            <person name="Magnuson J."/>
            <person name="Mondo S."/>
            <person name="Nolan M."/>
            <person name="Ohm R."/>
            <person name="Pangilinan J."/>
            <person name="Park H.-J."/>
            <person name="Ramirez L."/>
            <person name="Alfaro M."/>
            <person name="Sun H."/>
            <person name="Tritt A."/>
            <person name="Yoshinaga Y."/>
            <person name="Zwiers L.-H."/>
            <person name="Turgeon B."/>
            <person name="Goodwin S."/>
            <person name="Spatafora J."/>
            <person name="Crous P."/>
            <person name="Grigoriev I."/>
        </authorList>
    </citation>
    <scope>NUCLEOTIDE SEQUENCE</scope>
    <source>
        <strain evidence="1">CBS 627.86</strain>
    </source>
</reference>
<protein>
    <submittedName>
        <fullName evidence="1">Uncharacterized protein</fullName>
    </submittedName>
</protein>
<dbReference type="EMBL" id="ML977352">
    <property type="protein sequence ID" value="KAF2107664.1"/>
    <property type="molecule type" value="Genomic_DNA"/>
</dbReference>
<dbReference type="AlphaFoldDB" id="A0A6A5YLT5"/>
<proteinExistence type="predicted"/>
<sequence>MRAEQYRRWFVAWRGENLSHDESALQSATCHSERFELSSEPLWSSKMNGRALREVRGAHMDCESSCDWMQVPQRLHALIDLISTVAKVRVQYSECSVDAGYNPGPSYQPQTRLTIDGKDAGGWRPHGGDVHRPSACHAKQSRLVPPLSAVSCHTTVAILG</sequence>
<dbReference type="Proteomes" id="UP000799770">
    <property type="component" value="Unassembled WGS sequence"/>
</dbReference>
<evidence type="ECO:0000313" key="2">
    <source>
        <dbReference type="Proteomes" id="UP000799770"/>
    </source>
</evidence>
<organism evidence="1 2">
    <name type="scientific">Lophiotrema nucula</name>
    <dbReference type="NCBI Taxonomy" id="690887"/>
    <lineage>
        <taxon>Eukaryota</taxon>
        <taxon>Fungi</taxon>
        <taxon>Dikarya</taxon>
        <taxon>Ascomycota</taxon>
        <taxon>Pezizomycotina</taxon>
        <taxon>Dothideomycetes</taxon>
        <taxon>Pleosporomycetidae</taxon>
        <taxon>Pleosporales</taxon>
        <taxon>Lophiotremataceae</taxon>
        <taxon>Lophiotrema</taxon>
    </lineage>
</organism>
<accession>A0A6A5YLT5</accession>
<gene>
    <name evidence="1" type="ORF">BDV96DRAFT_606227</name>
</gene>